<reference evidence="1 2" key="1">
    <citation type="journal article" date="2018" name="Front. Plant Sci.">
        <title>Red Clover (Trifolium pratense) and Zigzag Clover (T. medium) - A Picture of Genomic Similarities and Differences.</title>
        <authorList>
            <person name="Dluhosova J."/>
            <person name="Istvanek J."/>
            <person name="Nedelnik J."/>
            <person name="Repkova J."/>
        </authorList>
    </citation>
    <scope>NUCLEOTIDE SEQUENCE [LARGE SCALE GENOMIC DNA]</scope>
    <source>
        <strain evidence="2">cv. 10/8</strain>
        <tissue evidence="1">Leaf</tissue>
    </source>
</reference>
<comment type="caution">
    <text evidence="1">The sequence shown here is derived from an EMBL/GenBank/DDBJ whole genome shotgun (WGS) entry which is preliminary data.</text>
</comment>
<keyword evidence="2" id="KW-1185">Reference proteome</keyword>
<name>A0A392VBB6_9FABA</name>
<accession>A0A392VBB6</accession>
<organism evidence="1 2">
    <name type="scientific">Trifolium medium</name>
    <dbReference type="NCBI Taxonomy" id="97028"/>
    <lineage>
        <taxon>Eukaryota</taxon>
        <taxon>Viridiplantae</taxon>
        <taxon>Streptophyta</taxon>
        <taxon>Embryophyta</taxon>
        <taxon>Tracheophyta</taxon>
        <taxon>Spermatophyta</taxon>
        <taxon>Magnoliopsida</taxon>
        <taxon>eudicotyledons</taxon>
        <taxon>Gunneridae</taxon>
        <taxon>Pentapetalae</taxon>
        <taxon>rosids</taxon>
        <taxon>fabids</taxon>
        <taxon>Fabales</taxon>
        <taxon>Fabaceae</taxon>
        <taxon>Papilionoideae</taxon>
        <taxon>50 kb inversion clade</taxon>
        <taxon>NPAAA clade</taxon>
        <taxon>Hologalegina</taxon>
        <taxon>IRL clade</taxon>
        <taxon>Trifolieae</taxon>
        <taxon>Trifolium</taxon>
    </lineage>
</organism>
<dbReference type="Proteomes" id="UP000265520">
    <property type="component" value="Unassembled WGS sequence"/>
</dbReference>
<proteinExistence type="predicted"/>
<dbReference type="AlphaFoldDB" id="A0A392VBB6"/>
<evidence type="ECO:0000313" key="2">
    <source>
        <dbReference type="Proteomes" id="UP000265520"/>
    </source>
</evidence>
<evidence type="ECO:0000313" key="1">
    <source>
        <dbReference type="EMBL" id="MCI84703.1"/>
    </source>
</evidence>
<sequence>IVCALHSFAGMASGLWALRSPAGALRR</sequence>
<protein>
    <submittedName>
        <fullName evidence="1">Uncharacterized protein</fullName>
    </submittedName>
</protein>
<feature type="non-terminal residue" evidence="1">
    <location>
        <position position="1"/>
    </location>
</feature>
<dbReference type="EMBL" id="LXQA011097131">
    <property type="protein sequence ID" value="MCI84703.1"/>
    <property type="molecule type" value="Genomic_DNA"/>
</dbReference>